<reference evidence="2 3" key="1">
    <citation type="journal article" date="2015" name="Proc. Natl. Acad. Sci. U.S.A.">
        <title>The resurrection genome of Boea hygrometrica: A blueprint for survival of dehydration.</title>
        <authorList>
            <person name="Xiao L."/>
            <person name="Yang G."/>
            <person name="Zhang L."/>
            <person name="Yang X."/>
            <person name="Zhao S."/>
            <person name="Ji Z."/>
            <person name="Zhou Q."/>
            <person name="Hu M."/>
            <person name="Wang Y."/>
            <person name="Chen M."/>
            <person name="Xu Y."/>
            <person name="Jin H."/>
            <person name="Xiao X."/>
            <person name="Hu G."/>
            <person name="Bao F."/>
            <person name="Hu Y."/>
            <person name="Wan P."/>
            <person name="Li L."/>
            <person name="Deng X."/>
            <person name="Kuang T."/>
            <person name="Xiang C."/>
            <person name="Zhu J.K."/>
            <person name="Oliver M.J."/>
            <person name="He Y."/>
        </authorList>
    </citation>
    <scope>NUCLEOTIDE SEQUENCE [LARGE SCALE GENOMIC DNA]</scope>
    <source>
        <strain evidence="3">cv. XS01</strain>
    </source>
</reference>
<dbReference type="Proteomes" id="UP000250235">
    <property type="component" value="Unassembled WGS sequence"/>
</dbReference>
<protein>
    <submittedName>
        <fullName evidence="2">Uncharacterized protein</fullName>
    </submittedName>
</protein>
<keyword evidence="3" id="KW-1185">Reference proteome</keyword>
<sequence length="146" mass="15708">MAQYQILARKLHGMPGTGPKHNLEGKTAVAAPRGIAGRRPPPSHSVRHMAARWPRHARRKRAPSCATTAHGGRPARNDERWPAHDDVCAVARAMAPPCTVDRPPQCAKLAHDVRPARGDARAAARAMASPCAAAQAAVFKKIKNLF</sequence>
<gene>
    <name evidence="2" type="ORF">F511_18049</name>
</gene>
<evidence type="ECO:0000256" key="1">
    <source>
        <dbReference type="SAM" id="MobiDB-lite"/>
    </source>
</evidence>
<dbReference type="EMBL" id="KV003191">
    <property type="protein sequence ID" value="KZV36876.1"/>
    <property type="molecule type" value="Genomic_DNA"/>
</dbReference>
<feature type="compositionally biased region" description="Basic residues" evidence="1">
    <location>
        <begin position="45"/>
        <end position="62"/>
    </location>
</feature>
<proteinExistence type="predicted"/>
<dbReference type="AlphaFoldDB" id="A0A2Z7BRI9"/>
<organism evidence="2 3">
    <name type="scientific">Dorcoceras hygrometricum</name>
    <dbReference type="NCBI Taxonomy" id="472368"/>
    <lineage>
        <taxon>Eukaryota</taxon>
        <taxon>Viridiplantae</taxon>
        <taxon>Streptophyta</taxon>
        <taxon>Embryophyta</taxon>
        <taxon>Tracheophyta</taxon>
        <taxon>Spermatophyta</taxon>
        <taxon>Magnoliopsida</taxon>
        <taxon>eudicotyledons</taxon>
        <taxon>Gunneridae</taxon>
        <taxon>Pentapetalae</taxon>
        <taxon>asterids</taxon>
        <taxon>lamiids</taxon>
        <taxon>Lamiales</taxon>
        <taxon>Gesneriaceae</taxon>
        <taxon>Didymocarpoideae</taxon>
        <taxon>Trichosporeae</taxon>
        <taxon>Loxocarpinae</taxon>
        <taxon>Dorcoceras</taxon>
    </lineage>
</organism>
<evidence type="ECO:0000313" key="3">
    <source>
        <dbReference type="Proteomes" id="UP000250235"/>
    </source>
</evidence>
<feature type="region of interest" description="Disordered" evidence="1">
    <location>
        <begin position="31"/>
        <end position="78"/>
    </location>
</feature>
<name>A0A2Z7BRI9_9LAMI</name>
<evidence type="ECO:0000313" key="2">
    <source>
        <dbReference type="EMBL" id="KZV36876.1"/>
    </source>
</evidence>
<accession>A0A2Z7BRI9</accession>